<sequence>MQNLIVSHNYFSLISGYLNQLKRQHSDIEELSDAGSVDTQLNELKSVYFVEDIEWVIKQITSFSNDLSFGLTIGENIHPSDYGLVGYALMNCSNLNTALTLSSKYKPVMNQAFKSCFIRGEVDSSYQVTTDLDDKYLAALIELDFASGIQLAKLLVDKQDLSQLKLRQVNFRHGPLSSLSHYQRVFNCPVHFYQHKSEIIIDNSVLALEVRSANSAILDMLIRKIDQAVKSYSLGLTFCHQVINYVANSRGEIPSAKQAARHFNISLSTLKKRLMSEGRNYSEICDSMRKSLAIKMVANPIVQIKVVHCSLNFSSSSAFNRAFKRWTSMTPTEYRQRAIASQQPKVKALVSDSVSN</sequence>
<dbReference type="Proteomes" id="UP000318126">
    <property type="component" value="Unassembled WGS sequence"/>
</dbReference>
<feature type="domain" description="HTH araC/xylS-type" evidence="4">
    <location>
        <begin position="240"/>
        <end position="337"/>
    </location>
</feature>
<evidence type="ECO:0000256" key="1">
    <source>
        <dbReference type="ARBA" id="ARBA00023015"/>
    </source>
</evidence>
<dbReference type="PANTHER" id="PTHR47894">
    <property type="entry name" value="HTH-TYPE TRANSCRIPTIONAL REGULATOR GADX"/>
    <property type="match status" value="1"/>
</dbReference>
<dbReference type="InterPro" id="IPR018060">
    <property type="entry name" value="HTH_AraC"/>
</dbReference>
<dbReference type="SUPFAM" id="SSF46689">
    <property type="entry name" value="Homeodomain-like"/>
    <property type="match status" value="1"/>
</dbReference>
<name>A0A553JLT3_SHEHA</name>
<dbReference type="SMART" id="SM00342">
    <property type="entry name" value="HTH_ARAC"/>
    <property type="match status" value="1"/>
</dbReference>
<organism evidence="5 6">
    <name type="scientific">Shewanella hanedai</name>
    <name type="common">Alteromonas hanedai</name>
    <dbReference type="NCBI Taxonomy" id="25"/>
    <lineage>
        <taxon>Bacteria</taxon>
        <taxon>Pseudomonadati</taxon>
        <taxon>Pseudomonadota</taxon>
        <taxon>Gammaproteobacteria</taxon>
        <taxon>Alteromonadales</taxon>
        <taxon>Shewanellaceae</taxon>
        <taxon>Shewanella</taxon>
    </lineage>
</organism>
<keyword evidence="1" id="KW-0805">Transcription regulation</keyword>
<dbReference type="Pfam" id="PF12833">
    <property type="entry name" value="HTH_18"/>
    <property type="match status" value="1"/>
</dbReference>
<dbReference type="Gene3D" id="1.10.10.60">
    <property type="entry name" value="Homeodomain-like"/>
    <property type="match status" value="1"/>
</dbReference>
<dbReference type="GO" id="GO:0000976">
    <property type="term" value="F:transcription cis-regulatory region binding"/>
    <property type="evidence" value="ECO:0007669"/>
    <property type="project" value="TreeGrafter"/>
</dbReference>
<evidence type="ECO:0000313" key="5">
    <source>
        <dbReference type="EMBL" id="TRY13444.1"/>
    </source>
</evidence>
<dbReference type="Pfam" id="PF12625">
    <property type="entry name" value="Arabinose_bd"/>
    <property type="match status" value="1"/>
</dbReference>
<evidence type="ECO:0000313" key="6">
    <source>
        <dbReference type="Proteomes" id="UP000318126"/>
    </source>
</evidence>
<dbReference type="GO" id="GO:0003700">
    <property type="term" value="F:DNA-binding transcription factor activity"/>
    <property type="evidence" value="ECO:0007669"/>
    <property type="project" value="InterPro"/>
</dbReference>
<accession>A0A553JLT3</accession>
<dbReference type="AlphaFoldDB" id="A0A553JLT3"/>
<dbReference type="InterPro" id="IPR032687">
    <property type="entry name" value="AraC-type_N"/>
</dbReference>
<dbReference type="InterPro" id="IPR009057">
    <property type="entry name" value="Homeodomain-like_sf"/>
</dbReference>
<keyword evidence="3" id="KW-0804">Transcription</keyword>
<proteinExistence type="predicted"/>
<reference evidence="6" key="1">
    <citation type="submission" date="2019-07" db="EMBL/GenBank/DDBJ databases">
        <title>Shewanella sp. YLB-08 draft genomic sequence.</title>
        <authorList>
            <person name="Yu L."/>
        </authorList>
    </citation>
    <scope>NUCLEOTIDE SEQUENCE [LARGE SCALE GENOMIC DNA]</scope>
    <source>
        <strain evidence="6">JCM 20706</strain>
    </source>
</reference>
<dbReference type="OrthoDB" id="9770715at2"/>
<evidence type="ECO:0000256" key="3">
    <source>
        <dbReference type="ARBA" id="ARBA00023163"/>
    </source>
</evidence>
<comment type="caution">
    <text evidence="5">The sequence shown here is derived from an EMBL/GenBank/DDBJ whole genome shotgun (WGS) entry which is preliminary data.</text>
</comment>
<keyword evidence="6" id="KW-1185">Reference proteome</keyword>
<dbReference type="PANTHER" id="PTHR47894:SF1">
    <property type="entry name" value="HTH-TYPE TRANSCRIPTIONAL REGULATOR VQSM"/>
    <property type="match status" value="1"/>
</dbReference>
<dbReference type="RefSeq" id="WP_144041100.1">
    <property type="nucleotide sequence ID" value="NZ_BMPL01000017.1"/>
</dbReference>
<gene>
    <name evidence="5" type="ORF">FN961_15555</name>
</gene>
<dbReference type="EMBL" id="VKGK01000019">
    <property type="protein sequence ID" value="TRY13444.1"/>
    <property type="molecule type" value="Genomic_DNA"/>
</dbReference>
<evidence type="ECO:0000259" key="4">
    <source>
        <dbReference type="PROSITE" id="PS01124"/>
    </source>
</evidence>
<keyword evidence="2" id="KW-0238">DNA-binding</keyword>
<evidence type="ECO:0000256" key="2">
    <source>
        <dbReference type="ARBA" id="ARBA00023125"/>
    </source>
</evidence>
<dbReference type="GO" id="GO:0005829">
    <property type="term" value="C:cytosol"/>
    <property type="evidence" value="ECO:0007669"/>
    <property type="project" value="TreeGrafter"/>
</dbReference>
<protein>
    <submittedName>
        <fullName evidence="5">AraC family transcriptional regulator</fullName>
    </submittedName>
</protein>
<dbReference type="PROSITE" id="PS01124">
    <property type="entry name" value="HTH_ARAC_FAMILY_2"/>
    <property type="match status" value="1"/>
</dbReference>